<dbReference type="PANTHER" id="PTHR45458">
    <property type="entry name" value="SHORT-CHAIN DEHYDROGENASE/REDUCTASE SDR"/>
    <property type="match status" value="1"/>
</dbReference>
<keyword evidence="2" id="KW-1185">Reference proteome</keyword>
<gene>
    <name evidence="1" type="ORF">HMPREF1541_08706</name>
</gene>
<dbReference type="RefSeq" id="XP_008721246.1">
    <property type="nucleotide sequence ID" value="XM_008723024.1"/>
</dbReference>
<dbReference type="AlphaFoldDB" id="W2RL56"/>
<accession>W2RL56</accession>
<dbReference type="InterPro" id="IPR036291">
    <property type="entry name" value="NAD(P)-bd_dom_sf"/>
</dbReference>
<dbReference type="VEuPathDB" id="FungiDB:HMPREF1541_08706"/>
<dbReference type="eggNOG" id="KOG1611">
    <property type="taxonomic scope" value="Eukaryota"/>
</dbReference>
<dbReference type="Proteomes" id="UP000030752">
    <property type="component" value="Unassembled WGS sequence"/>
</dbReference>
<dbReference type="InterPro" id="IPR052184">
    <property type="entry name" value="SDR_enzymes"/>
</dbReference>
<dbReference type="CDD" id="cd05325">
    <property type="entry name" value="carb_red_sniffer_like_SDR_c"/>
    <property type="match status" value="1"/>
</dbReference>
<dbReference type="OrthoDB" id="5296at2759"/>
<proteinExistence type="predicted"/>
<evidence type="ECO:0000313" key="2">
    <source>
        <dbReference type="Proteomes" id="UP000030752"/>
    </source>
</evidence>
<dbReference type="PANTHER" id="PTHR45458:SF1">
    <property type="entry name" value="SHORT CHAIN DEHYDROGENASE"/>
    <property type="match status" value="1"/>
</dbReference>
<dbReference type="EMBL" id="KB822725">
    <property type="protein sequence ID" value="ETN36428.1"/>
    <property type="molecule type" value="Genomic_DNA"/>
</dbReference>
<sequence length="234" mass="25507">MPNAVITGCNSGIGHEFAKILIGDGYTVYALDVSSGDKLRSLEGPKCKIGQLDVSDIDSIRGFGDSLGNEPIDVLLNIAGVMPSIAKDDLDSLEMATMIKCFGVNAFGPFFLTQALLPNILAAPAPRRVCVTSSRVGSITDNSSGRYYSYRASKTAVNSFFKNFAVELKDKEVIVSMLHPGFTKSNLDPDDNIRKIPDAVEPVEAAEKLWKVVMSKNLDDTGKFWHREGMELPW</sequence>
<dbReference type="Pfam" id="PF00106">
    <property type="entry name" value="adh_short"/>
    <property type="match status" value="1"/>
</dbReference>
<dbReference type="GeneID" id="19976045"/>
<name>W2RL56_CYPE1</name>
<dbReference type="SUPFAM" id="SSF51735">
    <property type="entry name" value="NAD(P)-binding Rossmann-fold domains"/>
    <property type="match status" value="1"/>
</dbReference>
<dbReference type="Gene3D" id="3.40.50.720">
    <property type="entry name" value="NAD(P)-binding Rossmann-like Domain"/>
    <property type="match status" value="1"/>
</dbReference>
<dbReference type="InParanoid" id="W2RL56"/>
<organism evidence="1 2">
    <name type="scientific">Cyphellophora europaea (strain CBS 101466)</name>
    <name type="common">Phialophora europaea</name>
    <dbReference type="NCBI Taxonomy" id="1220924"/>
    <lineage>
        <taxon>Eukaryota</taxon>
        <taxon>Fungi</taxon>
        <taxon>Dikarya</taxon>
        <taxon>Ascomycota</taxon>
        <taxon>Pezizomycotina</taxon>
        <taxon>Eurotiomycetes</taxon>
        <taxon>Chaetothyriomycetidae</taxon>
        <taxon>Chaetothyriales</taxon>
        <taxon>Cyphellophoraceae</taxon>
        <taxon>Cyphellophora</taxon>
    </lineage>
</organism>
<evidence type="ECO:0008006" key="3">
    <source>
        <dbReference type="Google" id="ProtNLM"/>
    </source>
</evidence>
<dbReference type="HOGENOM" id="CLU_010194_9_1_1"/>
<dbReference type="GO" id="GO:0016616">
    <property type="term" value="F:oxidoreductase activity, acting on the CH-OH group of donors, NAD or NADP as acceptor"/>
    <property type="evidence" value="ECO:0007669"/>
    <property type="project" value="TreeGrafter"/>
</dbReference>
<reference evidence="1 2" key="1">
    <citation type="submission" date="2013-03" db="EMBL/GenBank/DDBJ databases">
        <title>The Genome Sequence of Phialophora europaea CBS 101466.</title>
        <authorList>
            <consortium name="The Broad Institute Genomics Platform"/>
            <person name="Cuomo C."/>
            <person name="de Hoog S."/>
            <person name="Gorbushina A."/>
            <person name="Walker B."/>
            <person name="Young S.K."/>
            <person name="Zeng Q."/>
            <person name="Gargeya S."/>
            <person name="Fitzgerald M."/>
            <person name="Haas B."/>
            <person name="Abouelleil A."/>
            <person name="Allen A.W."/>
            <person name="Alvarado L."/>
            <person name="Arachchi H.M."/>
            <person name="Berlin A.M."/>
            <person name="Chapman S.B."/>
            <person name="Gainer-Dewar J."/>
            <person name="Goldberg J."/>
            <person name="Griggs A."/>
            <person name="Gujja S."/>
            <person name="Hansen M."/>
            <person name="Howarth C."/>
            <person name="Imamovic A."/>
            <person name="Ireland A."/>
            <person name="Larimer J."/>
            <person name="McCowan C."/>
            <person name="Murphy C."/>
            <person name="Pearson M."/>
            <person name="Poon T.W."/>
            <person name="Priest M."/>
            <person name="Roberts A."/>
            <person name="Saif S."/>
            <person name="Shea T."/>
            <person name="Sisk P."/>
            <person name="Sykes S."/>
            <person name="Wortman J."/>
            <person name="Nusbaum C."/>
            <person name="Birren B."/>
        </authorList>
    </citation>
    <scope>NUCLEOTIDE SEQUENCE [LARGE SCALE GENOMIC DNA]</scope>
    <source>
        <strain evidence="1 2">CBS 101466</strain>
    </source>
</reference>
<dbReference type="PRINTS" id="PR00081">
    <property type="entry name" value="GDHRDH"/>
</dbReference>
<evidence type="ECO:0000313" key="1">
    <source>
        <dbReference type="EMBL" id="ETN36428.1"/>
    </source>
</evidence>
<dbReference type="InterPro" id="IPR002347">
    <property type="entry name" value="SDR_fam"/>
</dbReference>
<protein>
    <recommendedName>
        <fullName evidence="3">Short-chain dehydrogenase</fullName>
    </recommendedName>
</protein>